<evidence type="ECO:0000256" key="6">
    <source>
        <dbReference type="SAM" id="Phobius"/>
    </source>
</evidence>
<keyword evidence="2" id="KW-1003">Cell membrane</keyword>
<organism evidence="8 9">
    <name type="scientific">Methylocella tundrae</name>
    <dbReference type="NCBI Taxonomy" id="227605"/>
    <lineage>
        <taxon>Bacteria</taxon>
        <taxon>Pseudomonadati</taxon>
        <taxon>Pseudomonadota</taxon>
        <taxon>Alphaproteobacteria</taxon>
        <taxon>Hyphomicrobiales</taxon>
        <taxon>Beijerinckiaceae</taxon>
        <taxon>Methylocella</taxon>
    </lineage>
</organism>
<feature type="transmembrane region" description="Helical" evidence="6">
    <location>
        <begin position="498"/>
        <end position="522"/>
    </location>
</feature>
<dbReference type="InterPro" id="IPR003838">
    <property type="entry name" value="ABC3_permease_C"/>
</dbReference>
<evidence type="ECO:0000256" key="4">
    <source>
        <dbReference type="ARBA" id="ARBA00022989"/>
    </source>
</evidence>
<name>A0A4U8Z5A5_METTU</name>
<accession>A0A4U8Z5A5</accession>
<feature type="transmembrane region" description="Helical" evidence="6">
    <location>
        <begin position="338"/>
        <end position="364"/>
    </location>
</feature>
<dbReference type="Pfam" id="PF02687">
    <property type="entry name" value="FtsX"/>
    <property type="match status" value="1"/>
</dbReference>
<feature type="transmembrane region" description="Helical" evidence="6">
    <location>
        <begin position="384"/>
        <end position="406"/>
    </location>
</feature>
<feature type="domain" description="ABC3 transporter permease C-terminal" evidence="7">
    <location>
        <begin position="290"/>
        <end position="399"/>
    </location>
</feature>
<feature type="transmembrane region" description="Helical" evidence="6">
    <location>
        <begin position="452"/>
        <end position="477"/>
    </location>
</feature>
<dbReference type="PANTHER" id="PTHR30287">
    <property type="entry name" value="MEMBRANE COMPONENT OF PREDICTED ABC SUPERFAMILY METABOLITE UPTAKE TRANSPORTER"/>
    <property type="match status" value="1"/>
</dbReference>
<keyword evidence="8" id="KW-0808">Transferase</keyword>
<dbReference type="AlphaFoldDB" id="A0A4U8Z5A5"/>
<reference evidence="8 9" key="1">
    <citation type="submission" date="2019-03" db="EMBL/GenBank/DDBJ databases">
        <authorList>
            <person name="Kox A.R. M."/>
        </authorList>
    </citation>
    <scope>NUCLEOTIDE SEQUENCE [LARGE SCALE GENOMIC DNA]</scope>
    <source>
        <strain evidence="8">MTUNDRAET4 annotated genome</strain>
    </source>
</reference>
<sequence length="595" mass="62213">MNELGTAPVRAKDARAEAGRAMRLPFVLRVAWRDLRGGLGGFGIFLGCIALGVAAIVGVESVSLSLQDGLARDGRAILGGDLSFDLAQREATASERAFLAASGRLSSVALMRAMARRQNGEAAMVEIKAVDALYPLAGEVGLEPEQSLDGALSERDGVFGAAVDPALLPRLNLAIGDLISIGDARYQLRALLTKEPDQLAGGVGFGPRLMMSEAGLRATGLLQPGALTHWLYRVALGSPSAPAGDAAVDDAANHARADLPDAGWEMRTRKNISPQFSRNLDRFTQFLTLVGLTSLIIGGVGVANAIRAHVERKRQTIATLKSLGASGAAAFAMMLTEVMLVACLGIAFGALIGAAMPFIAVWGFGALLPFPLVPSIHPSAIGEGALYGFLTALSFSIGPLGVVHDVPAQAIFRESVEPLRASPRPRYISLTLAAACALVAAALLFSSDRKLALIYLGATLAAFVLLRLVALAIIFFARRLPHVRNVALRLAIGNIHRPGALTASVVLSLGLGLALLVTLALIDGNLRGELKAGNAGTAPSFFFLDVQGAEAGAFTQFLKERAPDGKIELVPMLRGRIVKLNGLSTDLARPKESAA</sequence>
<evidence type="ECO:0000256" key="1">
    <source>
        <dbReference type="ARBA" id="ARBA00004651"/>
    </source>
</evidence>
<dbReference type="PANTHER" id="PTHR30287:SF1">
    <property type="entry name" value="INNER MEMBRANE PROTEIN"/>
    <property type="match status" value="1"/>
</dbReference>
<proteinExistence type="predicted"/>
<evidence type="ECO:0000256" key="3">
    <source>
        <dbReference type="ARBA" id="ARBA00022692"/>
    </source>
</evidence>
<keyword evidence="4 6" id="KW-1133">Transmembrane helix</keyword>
<protein>
    <submittedName>
        <fullName evidence="8">Glycosyl transferase family 1</fullName>
    </submittedName>
</protein>
<feature type="transmembrane region" description="Helical" evidence="6">
    <location>
        <begin position="39"/>
        <end position="59"/>
    </location>
</feature>
<dbReference type="GO" id="GO:0016740">
    <property type="term" value="F:transferase activity"/>
    <property type="evidence" value="ECO:0007669"/>
    <property type="project" value="UniProtKB-KW"/>
</dbReference>
<evidence type="ECO:0000313" key="9">
    <source>
        <dbReference type="Proteomes" id="UP000294360"/>
    </source>
</evidence>
<evidence type="ECO:0000313" key="8">
    <source>
        <dbReference type="EMBL" id="VFU10686.1"/>
    </source>
</evidence>
<feature type="transmembrane region" description="Helical" evidence="6">
    <location>
        <begin position="286"/>
        <end position="306"/>
    </location>
</feature>
<keyword evidence="3 6" id="KW-0812">Transmembrane</keyword>
<keyword evidence="5 6" id="KW-0472">Membrane</keyword>
<dbReference type="RefSeq" id="WP_342211552.1">
    <property type="nucleotide sequence ID" value="NZ_LR536450.1"/>
</dbReference>
<dbReference type="Proteomes" id="UP000294360">
    <property type="component" value="Chromosome"/>
</dbReference>
<dbReference type="GO" id="GO:0005886">
    <property type="term" value="C:plasma membrane"/>
    <property type="evidence" value="ECO:0007669"/>
    <property type="project" value="UniProtKB-SubCell"/>
</dbReference>
<feature type="transmembrane region" description="Helical" evidence="6">
    <location>
        <begin position="427"/>
        <end position="446"/>
    </location>
</feature>
<evidence type="ECO:0000259" key="7">
    <source>
        <dbReference type="Pfam" id="PF02687"/>
    </source>
</evidence>
<dbReference type="EMBL" id="LR536450">
    <property type="protein sequence ID" value="VFU10686.1"/>
    <property type="molecule type" value="Genomic_DNA"/>
</dbReference>
<evidence type="ECO:0000256" key="2">
    <source>
        <dbReference type="ARBA" id="ARBA00022475"/>
    </source>
</evidence>
<dbReference type="KEGG" id="mtun:MTUNDRAET4_3805"/>
<dbReference type="InterPro" id="IPR038766">
    <property type="entry name" value="Membrane_comp_ABC_pdt"/>
</dbReference>
<gene>
    <name evidence="8" type="ORF">MTUNDRAET4_3805</name>
</gene>
<evidence type="ECO:0000256" key="5">
    <source>
        <dbReference type="ARBA" id="ARBA00023136"/>
    </source>
</evidence>
<comment type="subcellular location">
    <subcellularLocation>
        <location evidence="1">Cell membrane</location>
        <topology evidence="1">Multi-pass membrane protein</topology>
    </subcellularLocation>
</comment>